<evidence type="ECO:0000256" key="7">
    <source>
        <dbReference type="ARBA" id="ARBA00050517"/>
    </source>
</evidence>
<keyword evidence="12" id="KW-1185">Reference proteome</keyword>
<protein>
    <recommendedName>
        <fullName evidence="9">eEF1A lysine and N-terminal methyltransferase homolog</fullName>
    </recommendedName>
</protein>
<accession>A0A3B0JH74</accession>
<dbReference type="Pfam" id="PF01564">
    <property type="entry name" value="Spermine_synth"/>
    <property type="match status" value="1"/>
</dbReference>
<evidence type="ECO:0000256" key="5">
    <source>
        <dbReference type="ARBA" id="ARBA00048653"/>
    </source>
</evidence>
<dbReference type="EMBL" id="OUUW01000004">
    <property type="protein sequence ID" value="SPP79632.1"/>
    <property type="molecule type" value="Genomic_DNA"/>
</dbReference>
<evidence type="ECO:0000256" key="1">
    <source>
        <dbReference type="ARBA" id="ARBA00008361"/>
    </source>
</evidence>
<keyword evidence="3 11" id="KW-0808">Transferase</keyword>
<dbReference type="Gene3D" id="3.40.50.150">
    <property type="entry name" value="Vaccinia Virus protein VP39"/>
    <property type="match status" value="2"/>
</dbReference>
<dbReference type="GO" id="GO:0032259">
    <property type="term" value="P:methylation"/>
    <property type="evidence" value="ECO:0007669"/>
    <property type="project" value="UniProtKB-KW"/>
</dbReference>
<comment type="catalytic activity">
    <reaction evidence="6">
        <text>L-lysyl-[protein] + S-adenosyl-L-methionine = N(6)-methyl-L-lysyl-[protein] + S-adenosyl-L-homocysteine + H(+)</text>
        <dbReference type="Rhea" id="RHEA:51736"/>
        <dbReference type="Rhea" id="RHEA-COMP:9752"/>
        <dbReference type="Rhea" id="RHEA-COMP:13053"/>
        <dbReference type="ChEBI" id="CHEBI:15378"/>
        <dbReference type="ChEBI" id="CHEBI:29969"/>
        <dbReference type="ChEBI" id="CHEBI:57856"/>
        <dbReference type="ChEBI" id="CHEBI:59789"/>
        <dbReference type="ChEBI" id="CHEBI:61929"/>
    </reaction>
</comment>
<dbReference type="CDD" id="cd02440">
    <property type="entry name" value="AdoMet_MTases"/>
    <property type="match status" value="2"/>
</dbReference>
<dbReference type="OrthoDB" id="411785at2759"/>
<comment type="catalytic activity">
    <reaction evidence="5">
        <text>N(6)-methyl-L-lysyl-[protein] + S-adenosyl-L-methionine = N(6),N(6)-dimethyl-L-lysyl-[protein] + S-adenosyl-L-homocysteine + H(+)</text>
        <dbReference type="Rhea" id="RHEA:54196"/>
        <dbReference type="Rhea" id="RHEA-COMP:13053"/>
        <dbReference type="Rhea" id="RHEA-COMP:13827"/>
        <dbReference type="ChEBI" id="CHEBI:15378"/>
        <dbReference type="ChEBI" id="CHEBI:57856"/>
        <dbReference type="ChEBI" id="CHEBI:59789"/>
        <dbReference type="ChEBI" id="CHEBI:61929"/>
        <dbReference type="ChEBI" id="CHEBI:61976"/>
    </reaction>
</comment>
<dbReference type="PANTHER" id="PTHR12176">
    <property type="entry name" value="SAM-DEPENDENT METHYLTRANSFERASE SUPERFAMILY PROTEIN"/>
    <property type="match status" value="1"/>
</dbReference>
<comment type="function">
    <text evidence="8">Dual methyltransferase. It catalyzes N-terminal methylation of target proteins via its C-terminus. It catalyzes dimethylation on lysine residues of target proteins via its N-terminus.</text>
</comment>
<dbReference type="GO" id="GO:0008168">
    <property type="term" value="F:methyltransferase activity"/>
    <property type="evidence" value="ECO:0007669"/>
    <property type="project" value="UniProtKB-KW"/>
</dbReference>
<dbReference type="STRING" id="7266.A0A3B0JH74"/>
<dbReference type="Pfam" id="PF08241">
    <property type="entry name" value="Methyltransf_11"/>
    <property type="match status" value="1"/>
</dbReference>
<evidence type="ECO:0000256" key="2">
    <source>
        <dbReference type="ARBA" id="ARBA00022603"/>
    </source>
</evidence>
<name>A0A3B0JH74_DROGU</name>
<dbReference type="Proteomes" id="UP000268350">
    <property type="component" value="Unassembled WGS sequence"/>
</dbReference>
<evidence type="ECO:0000313" key="11">
    <source>
        <dbReference type="EMBL" id="SPP79632.1"/>
    </source>
</evidence>
<evidence type="ECO:0000256" key="8">
    <source>
        <dbReference type="ARBA" id="ARBA00054536"/>
    </source>
</evidence>
<evidence type="ECO:0000256" key="9">
    <source>
        <dbReference type="ARBA" id="ARBA00074872"/>
    </source>
</evidence>
<keyword evidence="4" id="KW-0511">Multifunctional enzyme</keyword>
<comment type="catalytic activity">
    <reaction evidence="7">
        <text>N-terminal glycyl-L-lysyl-L-glutamyl-[protein] + 3 S-adenosyl-L-methionine = N-terminal N,N,N-trimethyl-glycyl-L-lysyl-L-glutamyl-[protein] + 3 S-adenosyl-L-homocysteine + 3 H(+)</text>
        <dbReference type="Rhea" id="RHEA:58440"/>
        <dbReference type="Rhea" id="RHEA-COMP:15140"/>
        <dbReference type="Rhea" id="RHEA-COMP:15143"/>
        <dbReference type="ChEBI" id="CHEBI:15378"/>
        <dbReference type="ChEBI" id="CHEBI:57856"/>
        <dbReference type="ChEBI" id="CHEBI:59789"/>
        <dbReference type="ChEBI" id="CHEBI:142597"/>
        <dbReference type="ChEBI" id="CHEBI:142600"/>
    </reaction>
</comment>
<evidence type="ECO:0000256" key="3">
    <source>
        <dbReference type="ARBA" id="ARBA00022679"/>
    </source>
</evidence>
<comment type="similarity">
    <text evidence="1">Belongs to the methyltransferase superfamily.</text>
</comment>
<dbReference type="PANTHER" id="PTHR12176:SF78">
    <property type="entry name" value="EEF1A LYSINE AND N-TERMINAL METHYLTRANSFERASE"/>
    <property type="match status" value="1"/>
</dbReference>
<dbReference type="AlphaFoldDB" id="A0A3B0JH74"/>
<evidence type="ECO:0000313" key="12">
    <source>
        <dbReference type="Proteomes" id="UP000268350"/>
    </source>
</evidence>
<proteinExistence type="inferred from homology"/>
<evidence type="ECO:0000256" key="4">
    <source>
        <dbReference type="ARBA" id="ARBA00023268"/>
    </source>
</evidence>
<dbReference type="SUPFAM" id="SSF53335">
    <property type="entry name" value="S-adenosyl-L-methionine-dependent methyltransferases"/>
    <property type="match status" value="2"/>
</dbReference>
<feature type="domain" description="Methyltransferase type 11" evidence="10">
    <location>
        <begin position="53"/>
        <end position="158"/>
    </location>
</feature>
<gene>
    <name evidence="11" type="ORF">DGUA_6G012515</name>
</gene>
<dbReference type="FunFam" id="3.40.50.150:FF:000462">
    <property type="entry name" value="Methyltransferase-like protein 13"/>
    <property type="match status" value="1"/>
</dbReference>
<dbReference type="InterPro" id="IPR029063">
    <property type="entry name" value="SAM-dependent_MTases_sf"/>
</dbReference>
<keyword evidence="2 11" id="KW-0489">Methyltransferase</keyword>
<sequence>MNLLPKTREEFAQTDYWNEFFKKRGEKAFEWYGEYLDLCDQIHKYIKPVDKILMLGCGNSKLSVDMYDTGFRYITNIDISPVAVKKMLEQNARTRPDMKFLQMDATAMTFSDESFSVALDKGTLDALFVDDAVETRAVVENYFKEILRTMRNGGRYVCISLLQEHILNFLLDFLPRHNCMLRIVHCLGVEQANKEKNADDAMKLPVFVVIATKFKSLPMPILEFGLGNDKMQRFTESAELSNAVSSVQKAALVCNGLARSSIAGHDEVTLDLYRPSENTPRYSIYILDQPAARGLGKYAAFIVPQGREVEWLFGTPAGRKKLQASAKFQRLAVVTLHRDQVYNTLDEVKAELGDTVTSLAPFGLNEQIPYLSLGSDVGKRETLISGFSKISGDFRIEEVAAGGKTLRRLIFLSNQFVVQSEALVKTSKWRRIIAAWGIFLYSHFISVKIKGKKERKKIDFGYLACQHHLYMSVGVQLATTLQNPKKNEQKDVLVIGLGGGGLCSFLHGALPHSRITAVEIDPIMLEVAEQYFELKQDKRFHVVIDDGLAFVERCRNEDIHFDAVLFDVDSKDLSLGMSCPPQGFLAHDVLLHIKEIIGPKGLFMLNLVCRDETLKTEAMANLQKVFPAVCSYKLEEDINEVVYCANDEKYKTVEHWQKAMGTAGRGLNTAIKEHKLANEDALEVAEFLSELKI</sequence>
<dbReference type="InterPro" id="IPR051419">
    <property type="entry name" value="Lys/N-term_MeTrsfase_sf"/>
</dbReference>
<reference evidence="12" key="1">
    <citation type="submission" date="2018-01" db="EMBL/GenBank/DDBJ databases">
        <authorList>
            <person name="Alioto T."/>
            <person name="Alioto T."/>
        </authorList>
    </citation>
    <scope>NUCLEOTIDE SEQUENCE [LARGE SCALE GENOMIC DNA]</scope>
</reference>
<dbReference type="FunFam" id="3.40.50.150:FF:000110">
    <property type="entry name" value="methyltransferase-like protein 13 isoform X1"/>
    <property type="match status" value="1"/>
</dbReference>
<organism evidence="11 12">
    <name type="scientific">Drosophila guanche</name>
    <name type="common">Fruit fly</name>
    <dbReference type="NCBI Taxonomy" id="7266"/>
    <lineage>
        <taxon>Eukaryota</taxon>
        <taxon>Metazoa</taxon>
        <taxon>Ecdysozoa</taxon>
        <taxon>Arthropoda</taxon>
        <taxon>Hexapoda</taxon>
        <taxon>Insecta</taxon>
        <taxon>Pterygota</taxon>
        <taxon>Neoptera</taxon>
        <taxon>Endopterygota</taxon>
        <taxon>Diptera</taxon>
        <taxon>Brachycera</taxon>
        <taxon>Muscomorpha</taxon>
        <taxon>Ephydroidea</taxon>
        <taxon>Drosophilidae</taxon>
        <taxon>Drosophila</taxon>
        <taxon>Sophophora</taxon>
    </lineage>
</organism>
<dbReference type="InterPro" id="IPR013216">
    <property type="entry name" value="Methyltransf_11"/>
</dbReference>
<evidence type="ECO:0000256" key="6">
    <source>
        <dbReference type="ARBA" id="ARBA00048985"/>
    </source>
</evidence>
<evidence type="ECO:0000259" key="10">
    <source>
        <dbReference type="Pfam" id="PF08241"/>
    </source>
</evidence>